<comment type="caution">
    <text evidence="6">The sequence shown here is derived from an EMBL/GenBank/DDBJ whole genome shotgun (WGS) entry which is preliminary data.</text>
</comment>
<dbReference type="PROSITE" id="PS51257">
    <property type="entry name" value="PROKAR_LIPOPROTEIN"/>
    <property type="match status" value="1"/>
</dbReference>
<organism evidence="6 7">
    <name type="scientific">Naumannella cuiyingiana</name>
    <dbReference type="NCBI Taxonomy" id="1347891"/>
    <lineage>
        <taxon>Bacteria</taxon>
        <taxon>Bacillati</taxon>
        <taxon>Actinomycetota</taxon>
        <taxon>Actinomycetes</taxon>
        <taxon>Propionibacteriales</taxon>
        <taxon>Propionibacteriaceae</taxon>
        <taxon>Naumannella</taxon>
    </lineage>
</organism>
<evidence type="ECO:0000313" key="7">
    <source>
        <dbReference type="Proteomes" id="UP000527616"/>
    </source>
</evidence>
<evidence type="ECO:0000256" key="1">
    <source>
        <dbReference type="ARBA" id="ARBA00009175"/>
    </source>
</evidence>
<proteinExistence type="inferred from homology"/>
<dbReference type="CDD" id="cd13538">
    <property type="entry name" value="PBP2_ModA_like_1"/>
    <property type="match status" value="1"/>
</dbReference>
<protein>
    <submittedName>
        <fullName evidence="6">Molybdate transport system substrate-binding protein</fullName>
    </submittedName>
</protein>
<dbReference type="RefSeq" id="WP_179445152.1">
    <property type="nucleotide sequence ID" value="NZ_JACBZS010000001.1"/>
</dbReference>
<keyword evidence="3 5" id="KW-0732">Signal</keyword>
<dbReference type="PIRSF" id="PIRSF004846">
    <property type="entry name" value="ModA"/>
    <property type="match status" value="1"/>
</dbReference>
<dbReference type="NCBIfam" id="TIGR01256">
    <property type="entry name" value="modA"/>
    <property type="match status" value="1"/>
</dbReference>
<dbReference type="Pfam" id="PF13531">
    <property type="entry name" value="SBP_bac_11"/>
    <property type="match status" value="1"/>
</dbReference>
<feature type="binding site" evidence="4">
    <location>
        <position position="75"/>
    </location>
    <ligand>
        <name>molybdate</name>
        <dbReference type="ChEBI" id="CHEBI:36264"/>
    </ligand>
</feature>
<comment type="similarity">
    <text evidence="1">Belongs to the bacterial solute-binding protein ModA family.</text>
</comment>
<dbReference type="GO" id="GO:0030973">
    <property type="term" value="F:molybdate ion binding"/>
    <property type="evidence" value="ECO:0007669"/>
    <property type="project" value="TreeGrafter"/>
</dbReference>
<evidence type="ECO:0000256" key="5">
    <source>
        <dbReference type="SAM" id="SignalP"/>
    </source>
</evidence>
<dbReference type="PANTHER" id="PTHR30632">
    <property type="entry name" value="MOLYBDATE-BINDING PERIPLASMIC PROTEIN"/>
    <property type="match status" value="1"/>
</dbReference>
<dbReference type="PANTHER" id="PTHR30632:SF0">
    <property type="entry name" value="SULFATE-BINDING PROTEIN"/>
    <property type="match status" value="1"/>
</dbReference>
<feature type="binding site" evidence="4">
    <location>
        <position position="178"/>
    </location>
    <ligand>
        <name>molybdate</name>
        <dbReference type="ChEBI" id="CHEBI:36264"/>
    </ligand>
</feature>
<feature type="binding site" evidence="4">
    <location>
        <position position="196"/>
    </location>
    <ligand>
        <name>molybdate</name>
        <dbReference type="ChEBI" id="CHEBI:36264"/>
    </ligand>
</feature>
<dbReference type="InterPro" id="IPR050682">
    <property type="entry name" value="ModA/WtpA"/>
</dbReference>
<dbReference type="GO" id="GO:0046872">
    <property type="term" value="F:metal ion binding"/>
    <property type="evidence" value="ECO:0007669"/>
    <property type="project" value="UniProtKB-KW"/>
</dbReference>
<feature type="signal peptide" evidence="5">
    <location>
        <begin position="1"/>
        <end position="21"/>
    </location>
</feature>
<keyword evidence="4" id="KW-0500">Molybdenum</keyword>
<dbReference type="InterPro" id="IPR005950">
    <property type="entry name" value="ModA"/>
</dbReference>
<dbReference type="Gene3D" id="3.40.190.10">
    <property type="entry name" value="Periplasmic binding protein-like II"/>
    <property type="match status" value="2"/>
</dbReference>
<keyword evidence="2 4" id="KW-0479">Metal-binding</keyword>
<feature type="chain" id="PRO_5030849913" evidence="5">
    <location>
        <begin position="22"/>
        <end position="260"/>
    </location>
</feature>
<sequence length="260" mass="26124">MIIATRRGVALLVAGVVASLAACGGNTGQPTTDGAGGRTLTVFAAASLKTTFTTIADDFEQANPGTTVALNFDGSANLVQQIQQGAPADVFASANTANMTKLTDADLTAAEPVDFASNTLQIAVAPGNPLQVKGLADLADREIVTVLCAPQVPCGAASVTVEEAAGIDIAPVSEEQSVTDVLNKVASGEADAGLVYRTDVSAASDRVAGVEFPESSAAVNVYPIARVGTSGQPDLADAFIAHVTGPDGQRVLADAGFARP</sequence>
<keyword evidence="7" id="KW-1185">Reference proteome</keyword>
<gene>
    <name evidence="6" type="ORF">GGQ54_001872</name>
</gene>
<dbReference type="Proteomes" id="UP000527616">
    <property type="component" value="Unassembled WGS sequence"/>
</dbReference>
<dbReference type="SUPFAM" id="SSF53850">
    <property type="entry name" value="Periplasmic binding protein-like II"/>
    <property type="match status" value="1"/>
</dbReference>
<name>A0A7Z0D9A5_9ACTN</name>
<dbReference type="AlphaFoldDB" id="A0A7Z0D9A5"/>
<accession>A0A7Z0D9A5</accession>
<reference evidence="6 7" key="1">
    <citation type="submission" date="2020-07" db="EMBL/GenBank/DDBJ databases">
        <title>Sequencing the genomes of 1000 actinobacteria strains.</title>
        <authorList>
            <person name="Klenk H.-P."/>
        </authorList>
    </citation>
    <scope>NUCLEOTIDE SEQUENCE [LARGE SCALE GENOMIC DNA]</scope>
    <source>
        <strain evidence="6 7">DSM 103164</strain>
    </source>
</reference>
<dbReference type="GO" id="GO:0015689">
    <property type="term" value="P:molybdate ion transport"/>
    <property type="evidence" value="ECO:0007669"/>
    <property type="project" value="InterPro"/>
</dbReference>
<dbReference type="EMBL" id="JACBZS010000001">
    <property type="protein sequence ID" value="NYI71312.1"/>
    <property type="molecule type" value="Genomic_DNA"/>
</dbReference>
<evidence type="ECO:0000256" key="2">
    <source>
        <dbReference type="ARBA" id="ARBA00022723"/>
    </source>
</evidence>
<feature type="binding site" evidence="4">
    <location>
        <position position="47"/>
    </location>
    <ligand>
        <name>molybdate</name>
        <dbReference type="ChEBI" id="CHEBI:36264"/>
    </ligand>
</feature>
<evidence type="ECO:0000256" key="4">
    <source>
        <dbReference type="PIRSR" id="PIRSR004846-1"/>
    </source>
</evidence>
<evidence type="ECO:0000256" key="3">
    <source>
        <dbReference type="ARBA" id="ARBA00022729"/>
    </source>
</evidence>
<evidence type="ECO:0000313" key="6">
    <source>
        <dbReference type="EMBL" id="NYI71312.1"/>
    </source>
</evidence>